<dbReference type="Gene3D" id="3.40.1610.10">
    <property type="entry name" value="CV3147-like domain"/>
    <property type="match status" value="1"/>
</dbReference>
<evidence type="ECO:0000259" key="1">
    <source>
        <dbReference type="Pfam" id="PF06032"/>
    </source>
</evidence>
<dbReference type="AlphaFoldDB" id="A0A6L8KHD2"/>
<protein>
    <submittedName>
        <fullName evidence="3">DUF917 family protein</fullName>
    </submittedName>
</protein>
<feature type="domain" description="S-Me-THD N-terminal" evidence="1">
    <location>
        <begin position="8"/>
        <end position="162"/>
    </location>
</feature>
<gene>
    <name evidence="3" type="ORF">GTP46_23480</name>
</gene>
<reference evidence="3 4" key="1">
    <citation type="submission" date="2019-12" db="EMBL/GenBank/DDBJ databases">
        <title>Novel species isolated from a subtropical stream in China.</title>
        <authorList>
            <person name="Lu H."/>
        </authorList>
    </citation>
    <scope>NUCLEOTIDE SEQUENCE [LARGE SCALE GENOMIC DNA]</scope>
    <source>
        <strain evidence="3 4">FT135W</strain>
    </source>
</reference>
<evidence type="ECO:0000313" key="4">
    <source>
        <dbReference type="Proteomes" id="UP000479335"/>
    </source>
</evidence>
<dbReference type="InterPro" id="IPR027479">
    <property type="entry name" value="S-Me-THD_N_sf"/>
</dbReference>
<dbReference type="RefSeq" id="WP_161009049.1">
    <property type="nucleotide sequence ID" value="NZ_WWCN01000017.1"/>
</dbReference>
<dbReference type="InterPro" id="IPR048350">
    <property type="entry name" value="S-Me-THD-like_C"/>
</dbReference>
<sequence>MRLIDKADVARIAVGAAVLGTGGGGDPAIGRLLAEAAIDRYGPVQLIGVDEVPDDAWVVPSSGMGAPTVSIEKLPSWREIDNSFDDAQVALGAQPFATMPIEIGGANALMPLALAARRGIPMVDVDAMGRAFPESQMVSFTLDGMASRFVCIADEKGNRMTMRPVDAVWQEVLARPVVDRMGASAMVCDFPVTGVELRRSGLAGTVSLAQSIGDALLDPVIHLGNPLGALLERTRGHRLLTGKIVDLDRTTAGGFVRGSVTLDGIDADKGRRIVIRFQNEFLLAEENGQPRAITPDLIALLDRDSALPWTTESLRYGMRVHVVAMPCHEKWRTPAGIATAGPGYFGYATAYTPIEQLVKI</sequence>
<keyword evidence="4" id="KW-1185">Reference proteome</keyword>
<proteinExistence type="predicted"/>
<name>A0A6L8KHD2_9BURK</name>
<accession>A0A6L8KHD2</accession>
<feature type="domain" description="S-Me-THD-like C-terminal" evidence="2">
    <location>
        <begin position="166"/>
        <end position="354"/>
    </location>
</feature>
<dbReference type="InterPro" id="IPR024071">
    <property type="entry name" value="S-Me-THD_C_sf"/>
</dbReference>
<evidence type="ECO:0000313" key="3">
    <source>
        <dbReference type="EMBL" id="MYM25598.1"/>
    </source>
</evidence>
<dbReference type="Pfam" id="PF06032">
    <property type="entry name" value="S-Me-THD_N"/>
    <property type="match status" value="1"/>
</dbReference>
<dbReference type="Proteomes" id="UP000479335">
    <property type="component" value="Unassembled WGS sequence"/>
</dbReference>
<dbReference type="Gene3D" id="2.40.390.10">
    <property type="entry name" value="CV3147-like"/>
    <property type="match status" value="1"/>
</dbReference>
<dbReference type="EMBL" id="WWCN01000017">
    <property type="protein sequence ID" value="MYM25598.1"/>
    <property type="molecule type" value="Genomic_DNA"/>
</dbReference>
<comment type="caution">
    <text evidence="3">The sequence shown here is derived from an EMBL/GenBank/DDBJ whole genome shotgun (WGS) entry which is preliminary data.</text>
</comment>
<organism evidence="3 4">
    <name type="scientific">Duganella flavida</name>
    <dbReference type="NCBI Taxonomy" id="2692175"/>
    <lineage>
        <taxon>Bacteria</taxon>
        <taxon>Pseudomonadati</taxon>
        <taxon>Pseudomonadota</taxon>
        <taxon>Betaproteobacteria</taxon>
        <taxon>Burkholderiales</taxon>
        <taxon>Oxalobacteraceae</taxon>
        <taxon>Telluria group</taxon>
        <taxon>Duganella</taxon>
    </lineage>
</organism>
<dbReference type="SUPFAM" id="SSF160991">
    <property type="entry name" value="CV3147-like"/>
    <property type="match status" value="1"/>
</dbReference>
<dbReference type="Pfam" id="PF20906">
    <property type="entry name" value="S-Me-THD_C"/>
    <property type="match status" value="1"/>
</dbReference>
<evidence type="ECO:0000259" key="2">
    <source>
        <dbReference type="Pfam" id="PF20906"/>
    </source>
</evidence>
<dbReference type="InterPro" id="IPR010318">
    <property type="entry name" value="S-Me-THD_N"/>
</dbReference>